<dbReference type="AlphaFoldDB" id="A0AAN7DBI1"/>
<dbReference type="GO" id="GO:0007059">
    <property type="term" value="P:chromosome segregation"/>
    <property type="evidence" value="ECO:0007669"/>
    <property type="project" value="InterPro"/>
</dbReference>
<name>A0AAN7DBI1_9FUNG</name>
<evidence type="ECO:0000313" key="2">
    <source>
        <dbReference type="EMBL" id="KAK4513524.1"/>
    </source>
</evidence>
<dbReference type="PANTHER" id="PTHR14778">
    <property type="entry name" value="KINETOCHORE-ASSOCIATED PROTEIN DSN1 HOMOLOG"/>
    <property type="match status" value="1"/>
</dbReference>
<dbReference type="Pfam" id="PF08202">
    <property type="entry name" value="MIS13"/>
    <property type="match status" value="1"/>
</dbReference>
<accession>A0AAN7DBI1</accession>
<dbReference type="Proteomes" id="UP001304243">
    <property type="component" value="Unassembled WGS sequence"/>
</dbReference>
<feature type="region of interest" description="Disordered" evidence="1">
    <location>
        <begin position="1"/>
        <end position="24"/>
    </location>
</feature>
<gene>
    <name evidence="2" type="ORF">ATC70_005526</name>
</gene>
<dbReference type="EMBL" id="JASEJX010000016">
    <property type="protein sequence ID" value="KAK4513524.1"/>
    <property type="molecule type" value="Genomic_DNA"/>
</dbReference>
<organism evidence="2 3">
    <name type="scientific">Mucor velutinosus</name>
    <dbReference type="NCBI Taxonomy" id="708070"/>
    <lineage>
        <taxon>Eukaryota</taxon>
        <taxon>Fungi</taxon>
        <taxon>Fungi incertae sedis</taxon>
        <taxon>Mucoromycota</taxon>
        <taxon>Mucoromycotina</taxon>
        <taxon>Mucoromycetes</taxon>
        <taxon>Mucorales</taxon>
        <taxon>Mucorineae</taxon>
        <taxon>Mucoraceae</taxon>
        <taxon>Mucor</taxon>
    </lineage>
</organism>
<feature type="compositionally biased region" description="Polar residues" evidence="1">
    <location>
        <begin position="7"/>
        <end position="23"/>
    </location>
</feature>
<dbReference type="InterPro" id="IPR013218">
    <property type="entry name" value="Dsn1/Mis13"/>
</dbReference>
<dbReference type="PANTHER" id="PTHR14778:SF2">
    <property type="entry name" value="KINETOCHORE-ASSOCIATED PROTEIN DSN1 HOMOLOG"/>
    <property type="match status" value="1"/>
</dbReference>
<sequence>MTKKRVQNFTLPGTSSQESTFSDPSEAKFPFRFVTDKRACAATDFPDSSVPAPNSQPPTCNHSTYSYRLYDSDASSVLPMDVPMPSPDVDTNDCYKHLPSEWTDEQKTRQLLIWLMEREANIESSPETHVTAEAKRARLVANKLKQKIIKDMKEGKVDVSCYNRPDNIEEVEEKENPLNVANAEMLEALSNANENLSNEIEDWKSTTGNIYQVHAEAIDAIPTETAIIHESVDVDFILQHLHEEQRQFYKDYCATEETYTIETPEMIDPGITHIRQQLNTINQFQLQAGKVFGKQESKLAKKMHERTQYIPEGKHYSRVQYLETVLKHVLTETPRYNNMTNH</sequence>
<evidence type="ECO:0000313" key="3">
    <source>
        <dbReference type="Proteomes" id="UP001304243"/>
    </source>
</evidence>
<protein>
    <submittedName>
        <fullName evidence="2">Uncharacterized protein</fullName>
    </submittedName>
</protein>
<dbReference type="GO" id="GO:0051301">
    <property type="term" value="P:cell division"/>
    <property type="evidence" value="ECO:0007669"/>
    <property type="project" value="InterPro"/>
</dbReference>
<comment type="caution">
    <text evidence="2">The sequence shown here is derived from an EMBL/GenBank/DDBJ whole genome shotgun (WGS) entry which is preliminary data.</text>
</comment>
<dbReference type="GO" id="GO:0000444">
    <property type="term" value="C:MIS12/MIND type complex"/>
    <property type="evidence" value="ECO:0007669"/>
    <property type="project" value="InterPro"/>
</dbReference>
<dbReference type="GeneID" id="89949212"/>
<proteinExistence type="predicted"/>
<dbReference type="RefSeq" id="XP_064680190.1">
    <property type="nucleotide sequence ID" value="XM_064824813.1"/>
</dbReference>
<evidence type="ECO:0000256" key="1">
    <source>
        <dbReference type="SAM" id="MobiDB-lite"/>
    </source>
</evidence>
<keyword evidence="3" id="KW-1185">Reference proteome</keyword>
<reference evidence="2 3" key="1">
    <citation type="submission" date="2022-11" db="EMBL/GenBank/DDBJ databases">
        <title>Mucor velutinosus strain NIH1002 WGS.</title>
        <authorList>
            <person name="Subramanian P."/>
            <person name="Mullikin J.C."/>
            <person name="Segre J.A."/>
            <person name="Zelazny A.M."/>
        </authorList>
    </citation>
    <scope>NUCLEOTIDE SEQUENCE [LARGE SCALE GENOMIC DNA]</scope>
    <source>
        <strain evidence="2 3">NIH1002</strain>
    </source>
</reference>